<evidence type="ECO:0000256" key="4">
    <source>
        <dbReference type="ARBA" id="ARBA00022989"/>
    </source>
</evidence>
<keyword evidence="8" id="KW-1185">Reference proteome</keyword>
<comment type="subcellular location">
    <subcellularLocation>
        <location evidence="1">Cell membrane</location>
        <topology evidence="1">Multi-pass membrane protein</topology>
    </subcellularLocation>
</comment>
<evidence type="ECO:0000256" key="2">
    <source>
        <dbReference type="ARBA" id="ARBA00022475"/>
    </source>
</evidence>
<dbReference type="PANTHER" id="PTHR23513:SF11">
    <property type="entry name" value="STAPHYLOFERRIN A TRANSPORTER"/>
    <property type="match status" value="1"/>
</dbReference>
<name>A0A918XAD0_9ACTN</name>
<dbReference type="InterPro" id="IPR011701">
    <property type="entry name" value="MFS"/>
</dbReference>
<keyword evidence="4 6" id="KW-1133">Transmembrane helix</keyword>
<evidence type="ECO:0008006" key="9">
    <source>
        <dbReference type="Google" id="ProtNLM"/>
    </source>
</evidence>
<accession>A0A918XAD0</accession>
<dbReference type="RefSeq" id="WP_026115693.1">
    <property type="nucleotide sequence ID" value="NZ_BMXL01000004.1"/>
</dbReference>
<gene>
    <name evidence="7" type="ORF">GCM10007147_10600</name>
</gene>
<evidence type="ECO:0000313" key="7">
    <source>
        <dbReference type="EMBL" id="GHD19588.1"/>
    </source>
</evidence>
<dbReference type="Proteomes" id="UP000654947">
    <property type="component" value="Unassembled WGS sequence"/>
</dbReference>
<feature type="transmembrane region" description="Helical" evidence="6">
    <location>
        <begin position="165"/>
        <end position="185"/>
    </location>
</feature>
<feature type="transmembrane region" description="Helical" evidence="6">
    <location>
        <begin position="362"/>
        <end position="384"/>
    </location>
</feature>
<keyword evidence="5 6" id="KW-0472">Membrane</keyword>
<dbReference type="PANTHER" id="PTHR23513">
    <property type="entry name" value="INTEGRAL MEMBRANE EFFLUX PROTEIN-RELATED"/>
    <property type="match status" value="1"/>
</dbReference>
<dbReference type="InterPro" id="IPR036259">
    <property type="entry name" value="MFS_trans_sf"/>
</dbReference>
<protein>
    <recommendedName>
        <fullName evidence="9">MFS transporter</fullName>
    </recommendedName>
</protein>
<feature type="transmembrane region" description="Helical" evidence="6">
    <location>
        <begin position="302"/>
        <end position="323"/>
    </location>
</feature>
<sequence>MYMPRSSVRYLIGAAGARTGEEMSGPALLLLGLAATGSISAGSSLLAALTATSVLGGPLVGLALDRSGRPTRLLAWLLVLYGVGLVALTFVLGAGLPLGWAVATALVVGVLGPALSGGWTSQLPFLVSADRLERVTVRDAMTFGVAALLGPALAAAVAAGAGPWVAVWVSAGCVVFAAGLARSLPVSSPVEERVRAGAQLLAGATVFLRSPSLLRATAVTSLSLAGTGMVVVCVPMLGERFLGVATHGAWLLSVMAVCSLVANLVLSRRIRAPSPDALILVCVLAQAGGTALAAAASSWVWVVAAAVVLGAAEGPQLSALFSVRHRHAPGYLRAQVFTIGASLKISAFALGAAVAGPWAEHSVVLCLALACGGQLLAALTHGVLSLRRPGSGAVAGV</sequence>
<evidence type="ECO:0000313" key="8">
    <source>
        <dbReference type="Proteomes" id="UP000654947"/>
    </source>
</evidence>
<feature type="transmembrane region" description="Helical" evidence="6">
    <location>
        <begin position="28"/>
        <end position="61"/>
    </location>
</feature>
<keyword evidence="3 6" id="KW-0812">Transmembrane</keyword>
<keyword evidence="2" id="KW-1003">Cell membrane</keyword>
<feature type="transmembrane region" description="Helical" evidence="6">
    <location>
        <begin position="216"/>
        <end position="237"/>
    </location>
</feature>
<evidence type="ECO:0000256" key="1">
    <source>
        <dbReference type="ARBA" id="ARBA00004651"/>
    </source>
</evidence>
<feature type="transmembrane region" description="Helical" evidence="6">
    <location>
        <begin position="278"/>
        <end position="296"/>
    </location>
</feature>
<dbReference type="Gene3D" id="1.20.1250.20">
    <property type="entry name" value="MFS general substrate transporter like domains"/>
    <property type="match status" value="1"/>
</dbReference>
<reference evidence="7 8" key="1">
    <citation type="journal article" date="2014" name="Int. J. Syst. Evol. Microbiol.">
        <title>Complete genome sequence of Corynebacterium casei LMG S-19264T (=DSM 44701T), isolated from a smear-ripened cheese.</title>
        <authorList>
            <consortium name="US DOE Joint Genome Institute (JGI-PGF)"/>
            <person name="Walter F."/>
            <person name="Albersmeier A."/>
            <person name="Kalinowski J."/>
            <person name="Ruckert C."/>
        </authorList>
    </citation>
    <scope>NUCLEOTIDE SEQUENCE [LARGE SCALE GENOMIC DNA]</scope>
    <source>
        <strain evidence="7 8">KCTC 19473</strain>
    </source>
</reference>
<feature type="transmembrane region" description="Helical" evidence="6">
    <location>
        <begin position="140"/>
        <end position="159"/>
    </location>
</feature>
<comment type="caution">
    <text evidence="7">The sequence shown here is derived from an EMBL/GenBank/DDBJ whole genome shotgun (WGS) entry which is preliminary data.</text>
</comment>
<dbReference type="Pfam" id="PF07690">
    <property type="entry name" value="MFS_1"/>
    <property type="match status" value="1"/>
</dbReference>
<feature type="transmembrane region" description="Helical" evidence="6">
    <location>
        <begin position="249"/>
        <end position="266"/>
    </location>
</feature>
<evidence type="ECO:0000256" key="3">
    <source>
        <dbReference type="ARBA" id="ARBA00022692"/>
    </source>
</evidence>
<evidence type="ECO:0000256" key="6">
    <source>
        <dbReference type="SAM" id="Phobius"/>
    </source>
</evidence>
<dbReference type="GO" id="GO:0022857">
    <property type="term" value="F:transmembrane transporter activity"/>
    <property type="evidence" value="ECO:0007669"/>
    <property type="project" value="InterPro"/>
</dbReference>
<dbReference type="GO" id="GO:0005886">
    <property type="term" value="C:plasma membrane"/>
    <property type="evidence" value="ECO:0007669"/>
    <property type="project" value="UniProtKB-SubCell"/>
</dbReference>
<feature type="transmembrane region" description="Helical" evidence="6">
    <location>
        <begin position="73"/>
        <end position="92"/>
    </location>
</feature>
<dbReference type="EMBL" id="BMXL01000004">
    <property type="protein sequence ID" value="GHD19588.1"/>
    <property type="molecule type" value="Genomic_DNA"/>
</dbReference>
<feature type="transmembrane region" description="Helical" evidence="6">
    <location>
        <begin position="335"/>
        <end position="356"/>
    </location>
</feature>
<evidence type="ECO:0000256" key="5">
    <source>
        <dbReference type="ARBA" id="ARBA00023136"/>
    </source>
</evidence>
<dbReference type="SUPFAM" id="SSF103473">
    <property type="entry name" value="MFS general substrate transporter"/>
    <property type="match status" value="1"/>
</dbReference>
<proteinExistence type="predicted"/>
<feature type="transmembrane region" description="Helical" evidence="6">
    <location>
        <begin position="98"/>
        <end position="119"/>
    </location>
</feature>
<dbReference type="AlphaFoldDB" id="A0A918XAD0"/>
<organism evidence="7 8">
    <name type="scientific">Nocardiopsis kunsanensis</name>
    <dbReference type="NCBI Taxonomy" id="141693"/>
    <lineage>
        <taxon>Bacteria</taxon>
        <taxon>Bacillati</taxon>
        <taxon>Actinomycetota</taxon>
        <taxon>Actinomycetes</taxon>
        <taxon>Streptosporangiales</taxon>
        <taxon>Nocardiopsidaceae</taxon>
        <taxon>Nocardiopsis</taxon>
    </lineage>
</organism>